<evidence type="ECO:0000313" key="6">
    <source>
        <dbReference type="Proteomes" id="UP001069090"/>
    </source>
</evidence>
<dbReference type="Proteomes" id="UP001069090">
    <property type="component" value="Unassembled WGS sequence"/>
</dbReference>
<keyword evidence="6" id="KW-1185">Reference proteome</keyword>
<name>A0A9J6RKH5_9GAMM</name>
<dbReference type="InterPro" id="IPR011042">
    <property type="entry name" value="6-blade_b-propeller_TolB-like"/>
</dbReference>
<dbReference type="RefSeq" id="WP_258330845.1">
    <property type="nucleotide sequence ID" value="NZ_JAPTGG010000003.1"/>
</dbReference>
<evidence type="ECO:0000256" key="3">
    <source>
        <dbReference type="SAM" id="SignalP"/>
    </source>
</evidence>
<dbReference type="Gene3D" id="2.120.10.30">
    <property type="entry name" value="TolB, C-terminal domain"/>
    <property type="match status" value="2"/>
</dbReference>
<evidence type="ECO:0000313" key="5">
    <source>
        <dbReference type="EMBL" id="MCZ0864695.1"/>
    </source>
</evidence>
<dbReference type="Pfam" id="PF07676">
    <property type="entry name" value="PD40"/>
    <property type="match status" value="3"/>
</dbReference>
<dbReference type="PANTHER" id="PTHR42776">
    <property type="entry name" value="SERINE PEPTIDASE S9 FAMILY MEMBER"/>
    <property type="match status" value="1"/>
</dbReference>
<dbReference type="SUPFAM" id="SSF53474">
    <property type="entry name" value="alpha/beta-Hydrolases"/>
    <property type="match status" value="1"/>
</dbReference>
<feature type="signal peptide" evidence="3">
    <location>
        <begin position="1"/>
        <end position="20"/>
    </location>
</feature>
<feature type="domain" description="Peptidase S9 prolyl oligopeptidase catalytic" evidence="4">
    <location>
        <begin position="463"/>
        <end position="668"/>
    </location>
</feature>
<dbReference type="Gene3D" id="3.40.50.1820">
    <property type="entry name" value="alpha/beta hydrolase"/>
    <property type="match status" value="1"/>
</dbReference>
<comment type="caution">
    <text evidence="5">The sequence shown here is derived from an EMBL/GenBank/DDBJ whole genome shotgun (WGS) entry which is preliminary data.</text>
</comment>
<dbReference type="Pfam" id="PF00326">
    <property type="entry name" value="Peptidase_S9"/>
    <property type="match status" value="1"/>
</dbReference>
<evidence type="ECO:0000259" key="4">
    <source>
        <dbReference type="Pfam" id="PF00326"/>
    </source>
</evidence>
<keyword evidence="3" id="KW-0732">Signal</keyword>
<feature type="chain" id="PRO_5039955289" evidence="3">
    <location>
        <begin position="21"/>
        <end position="669"/>
    </location>
</feature>
<dbReference type="InterPro" id="IPR029058">
    <property type="entry name" value="AB_hydrolase_fold"/>
</dbReference>
<organism evidence="5 6">
    <name type="scientific">Dasania phycosphaerae</name>
    <dbReference type="NCBI Taxonomy" id="2950436"/>
    <lineage>
        <taxon>Bacteria</taxon>
        <taxon>Pseudomonadati</taxon>
        <taxon>Pseudomonadota</taxon>
        <taxon>Gammaproteobacteria</taxon>
        <taxon>Cellvibrionales</taxon>
        <taxon>Spongiibacteraceae</taxon>
        <taxon>Dasania</taxon>
    </lineage>
</organism>
<dbReference type="InterPro" id="IPR001375">
    <property type="entry name" value="Peptidase_S9_cat"/>
</dbReference>
<dbReference type="PANTHER" id="PTHR42776:SF27">
    <property type="entry name" value="DIPEPTIDYL PEPTIDASE FAMILY MEMBER 6"/>
    <property type="match status" value="1"/>
</dbReference>
<keyword evidence="2" id="KW-0645">Protease</keyword>
<dbReference type="GO" id="GO:0006508">
    <property type="term" value="P:proteolysis"/>
    <property type="evidence" value="ECO:0007669"/>
    <property type="project" value="InterPro"/>
</dbReference>
<sequence length="669" mass="75098">MMNKIIALSFVLLAPSLLWAESAPKVAMQVADLNRIVDVSAPSFSPDGSQLVYVTNRVNGDIDKYQSDIWTVLYQGGKAKQLTHTEERSEWSPQYSPDGKHIAFLASDKDDDSTQLFMMKASGGSVKQLTHIVGGVVAFDWAPDSQRLVLSAWANEPQPNKAGTAPPIVIDRFQFMLDEVGYLTTQRSHLFIVNVKNKKLSTLLAGNQDYWMPVWSPDGQWIAYVTKDPNKTNLDADRHADSDVFIVQANATNGSVVPQRISQATATDVDPYWASPPQWSPDSQQLVWLTSNESKWFFYAPSQLSVANINTKKVRQLARIDRFFYLPKWSPDGQSIYALIEQDRYTSLAKIDASSGSIDYLNKAEHFTMDYDIASQGHIALLNSNPQRPFEIMALDKAMRPLSHHNAWLQERQLASTQAFSFNNQGHEIGGLLMLPLNYQAGQPVPTIFRIHGGPVYQFSHEFMSDWQIYAAKGYAVVGINPRGSSGKGFDFSKAIYADWGNVDASDILAGSDYLIQQGIVDKNRMGIGGWSYGSMLSNYVIASDTRFKAAVSGAGTANIFGTYGHDQYSREYEYELGTPWHNSENYQRVSFPFLQADKITTPTLYQCAEKDFNVPCLGAEQMYQALKSLNIATQLVIYPGQYHSLTVPSYLIDRMQRNLAWYDKYLRH</sequence>
<evidence type="ECO:0000256" key="1">
    <source>
        <dbReference type="ARBA" id="ARBA00022801"/>
    </source>
</evidence>
<proteinExistence type="predicted"/>
<gene>
    <name evidence="5" type="ORF">O0V09_05755</name>
</gene>
<dbReference type="EMBL" id="JAPTGG010000003">
    <property type="protein sequence ID" value="MCZ0864695.1"/>
    <property type="molecule type" value="Genomic_DNA"/>
</dbReference>
<keyword evidence="2" id="KW-0720">Serine protease</keyword>
<dbReference type="SUPFAM" id="SSF82171">
    <property type="entry name" value="DPP6 N-terminal domain-like"/>
    <property type="match status" value="1"/>
</dbReference>
<dbReference type="AlphaFoldDB" id="A0A9J6RKH5"/>
<protein>
    <submittedName>
        <fullName evidence="5">S9 family peptidase</fullName>
    </submittedName>
</protein>
<dbReference type="GO" id="GO:0004252">
    <property type="term" value="F:serine-type endopeptidase activity"/>
    <property type="evidence" value="ECO:0007669"/>
    <property type="project" value="TreeGrafter"/>
</dbReference>
<evidence type="ECO:0000256" key="2">
    <source>
        <dbReference type="ARBA" id="ARBA00022825"/>
    </source>
</evidence>
<reference evidence="5 6" key="1">
    <citation type="submission" date="2022-12" db="EMBL/GenBank/DDBJ databases">
        <title>Dasania phycosphaerae sp. nov., isolated from particulate material of the south coast of Korea.</title>
        <authorList>
            <person name="Jiang Y."/>
        </authorList>
    </citation>
    <scope>NUCLEOTIDE SEQUENCE [LARGE SCALE GENOMIC DNA]</scope>
    <source>
        <strain evidence="5 6">GY-19</strain>
    </source>
</reference>
<keyword evidence="1" id="KW-0378">Hydrolase</keyword>
<dbReference type="InterPro" id="IPR011659">
    <property type="entry name" value="WD40"/>
</dbReference>
<accession>A0A9J6RKH5</accession>